<dbReference type="EMBL" id="JBEDUW010000002">
    <property type="protein sequence ID" value="KAK9943493.1"/>
    <property type="molecule type" value="Genomic_DNA"/>
</dbReference>
<protein>
    <submittedName>
        <fullName evidence="2">Uncharacterized protein</fullName>
    </submittedName>
</protein>
<keyword evidence="3" id="KW-1185">Reference proteome</keyword>
<dbReference type="Proteomes" id="UP001457282">
    <property type="component" value="Unassembled WGS sequence"/>
</dbReference>
<dbReference type="AlphaFoldDB" id="A0AAW1Y307"/>
<name>A0AAW1Y307_RUBAR</name>
<evidence type="ECO:0000313" key="2">
    <source>
        <dbReference type="EMBL" id="KAK9943493.1"/>
    </source>
</evidence>
<feature type="compositionally biased region" description="Basic and acidic residues" evidence="1">
    <location>
        <begin position="125"/>
        <end position="134"/>
    </location>
</feature>
<proteinExistence type="predicted"/>
<feature type="region of interest" description="Disordered" evidence="1">
    <location>
        <begin position="1"/>
        <end position="67"/>
    </location>
</feature>
<comment type="caution">
    <text evidence="2">The sequence shown here is derived from an EMBL/GenBank/DDBJ whole genome shotgun (WGS) entry which is preliminary data.</text>
</comment>
<gene>
    <name evidence="2" type="ORF">M0R45_009100</name>
</gene>
<evidence type="ECO:0000256" key="1">
    <source>
        <dbReference type="SAM" id="MobiDB-lite"/>
    </source>
</evidence>
<feature type="compositionally biased region" description="Low complexity" evidence="1">
    <location>
        <begin position="33"/>
        <end position="60"/>
    </location>
</feature>
<reference evidence="2 3" key="1">
    <citation type="journal article" date="2023" name="G3 (Bethesda)">
        <title>A chromosome-length genome assembly and annotation of blackberry (Rubus argutus, cv. 'Hillquist').</title>
        <authorList>
            <person name="Bruna T."/>
            <person name="Aryal R."/>
            <person name="Dudchenko O."/>
            <person name="Sargent D.J."/>
            <person name="Mead D."/>
            <person name="Buti M."/>
            <person name="Cavallini A."/>
            <person name="Hytonen T."/>
            <person name="Andres J."/>
            <person name="Pham M."/>
            <person name="Weisz D."/>
            <person name="Mascagni F."/>
            <person name="Usai G."/>
            <person name="Natali L."/>
            <person name="Bassil N."/>
            <person name="Fernandez G.E."/>
            <person name="Lomsadze A."/>
            <person name="Armour M."/>
            <person name="Olukolu B."/>
            <person name="Poorten T."/>
            <person name="Britton C."/>
            <person name="Davik J."/>
            <person name="Ashrafi H."/>
            <person name="Aiden E.L."/>
            <person name="Borodovsky M."/>
            <person name="Worthington M."/>
        </authorList>
    </citation>
    <scope>NUCLEOTIDE SEQUENCE [LARGE SCALE GENOMIC DNA]</scope>
    <source>
        <strain evidence="2">PI 553951</strain>
    </source>
</reference>
<feature type="compositionally biased region" description="Polar residues" evidence="1">
    <location>
        <begin position="88"/>
        <end position="97"/>
    </location>
</feature>
<organism evidence="2 3">
    <name type="scientific">Rubus argutus</name>
    <name type="common">Southern blackberry</name>
    <dbReference type="NCBI Taxonomy" id="59490"/>
    <lineage>
        <taxon>Eukaryota</taxon>
        <taxon>Viridiplantae</taxon>
        <taxon>Streptophyta</taxon>
        <taxon>Embryophyta</taxon>
        <taxon>Tracheophyta</taxon>
        <taxon>Spermatophyta</taxon>
        <taxon>Magnoliopsida</taxon>
        <taxon>eudicotyledons</taxon>
        <taxon>Gunneridae</taxon>
        <taxon>Pentapetalae</taxon>
        <taxon>rosids</taxon>
        <taxon>fabids</taxon>
        <taxon>Rosales</taxon>
        <taxon>Rosaceae</taxon>
        <taxon>Rosoideae</taxon>
        <taxon>Rosoideae incertae sedis</taxon>
        <taxon>Rubus</taxon>
    </lineage>
</organism>
<evidence type="ECO:0000313" key="3">
    <source>
        <dbReference type="Proteomes" id="UP001457282"/>
    </source>
</evidence>
<accession>A0AAW1Y307</accession>
<sequence length="134" mass="14006">MPTPSPSRHLESPKPSPSDPRRLQPVPSHLPTPLLSAAKPSQPASSLSSLTAQSSSRSPQVHTSPSCCCRDLCHRRTTNPCFSAAPSVPNSAPQSDAASPISAMKNPSCAVGSSLPSPLLPPPPTEERNGKDER</sequence>
<feature type="region of interest" description="Disordered" evidence="1">
    <location>
        <begin position="80"/>
        <end position="134"/>
    </location>
</feature>